<evidence type="ECO:0000313" key="6">
    <source>
        <dbReference type="EMBL" id="ADU45929.1"/>
    </source>
</evidence>
<accession>E6VNT3</accession>
<dbReference type="BioCyc" id="RPAL652103:RPDX1_RS21635-MONOMER"/>
<evidence type="ECO:0000256" key="4">
    <source>
        <dbReference type="ARBA" id="ARBA00038054"/>
    </source>
</evidence>
<proteinExistence type="inferred from homology"/>
<dbReference type="SUPFAM" id="SSF50475">
    <property type="entry name" value="FMN-binding split barrel"/>
    <property type="match status" value="1"/>
</dbReference>
<dbReference type="KEGG" id="rpx:Rpdx1_4377"/>
<dbReference type="GO" id="GO:0010181">
    <property type="term" value="F:FMN binding"/>
    <property type="evidence" value="ECO:0007669"/>
    <property type="project" value="InterPro"/>
</dbReference>
<dbReference type="GO" id="GO:0016646">
    <property type="term" value="F:oxidoreductase activity, acting on the CH-NH group of donors, NAD or NADP as acceptor"/>
    <property type="evidence" value="ECO:0007669"/>
    <property type="project" value="UniProtKB-ARBA"/>
</dbReference>
<dbReference type="eggNOG" id="COG1853">
    <property type="taxonomic scope" value="Bacteria"/>
</dbReference>
<evidence type="ECO:0000256" key="3">
    <source>
        <dbReference type="ARBA" id="ARBA00022643"/>
    </source>
</evidence>
<dbReference type="HOGENOM" id="CLU_059021_3_1_5"/>
<dbReference type="Proteomes" id="UP000001402">
    <property type="component" value="Chromosome"/>
</dbReference>
<comment type="similarity">
    <text evidence="4">Belongs to the flavoredoxin family.</text>
</comment>
<dbReference type="AlphaFoldDB" id="E6VNT3"/>
<evidence type="ECO:0000259" key="5">
    <source>
        <dbReference type="SMART" id="SM00903"/>
    </source>
</evidence>
<gene>
    <name evidence="6" type="ordered locus">Rpdx1_4377</name>
</gene>
<sequence>MSTTLISSPVDVLDRPSDKPFARVEQPQRHFDFAQMSGADRYRLLASTIMPRPIAWVVTRAPGGCINAAPYSFFNMFGADRPVVALGILARPDAPKDTAANIRSTGEFVVNLVPFNLVEAMNATCVEAPPEIDELDLAGLETLPSVAIAPPRIAASPVAFECRLTHWLDTGPGQVMVVGVVLHAHYAQHVLTGDPERPRVDHAALDLVGRMHGASAYTRTRDLFDLDRPLWQDAQIISTTAS</sequence>
<evidence type="ECO:0000256" key="1">
    <source>
        <dbReference type="ARBA" id="ARBA00001917"/>
    </source>
</evidence>
<dbReference type="STRING" id="652103.Rpdx1_4377"/>
<dbReference type="Gene3D" id="2.30.110.10">
    <property type="entry name" value="Electron Transport, Fmn-binding Protein, Chain A"/>
    <property type="match status" value="1"/>
</dbReference>
<reference evidence="6" key="1">
    <citation type="submission" date="2010-12" db="EMBL/GenBank/DDBJ databases">
        <title>Complete sequence of Rhodopseudomonas palustris DX-1.</title>
        <authorList>
            <consortium name="US DOE Joint Genome Institute"/>
            <person name="Lucas S."/>
            <person name="Copeland A."/>
            <person name="Lapidus A."/>
            <person name="Cheng J.-F."/>
            <person name="Goodwin L."/>
            <person name="Pitluck S."/>
            <person name="Misra M."/>
            <person name="Chertkov O."/>
            <person name="Detter J.C."/>
            <person name="Han C."/>
            <person name="Tapia R."/>
            <person name="Land M."/>
            <person name="Hauser L."/>
            <person name="Kyrpides N."/>
            <person name="Ivanova N."/>
            <person name="Ovchinnikova G."/>
            <person name="Logan B."/>
            <person name="Oda Y."/>
            <person name="Harwood C."/>
            <person name="Woyke T."/>
        </authorList>
    </citation>
    <scope>NUCLEOTIDE SEQUENCE [LARGE SCALE GENOMIC DNA]</scope>
    <source>
        <strain evidence="6">DX-1</strain>
    </source>
</reference>
<keyword evidence="2" id="KW-0285">Flavoprotein</keyword>
<dbReference type="InterPro" id="IPR012349">
    <property type="entry name" value="Split_barrel_FMN-bd"/>
</dbReference>
<dbReference type="EMBL" id="CP002418">
    <property type="protein sequence ID" value="ADU45929.1"/>
    <property type="molecule type" value="Genomic_DNA"/>
</dbReference>
<dbReference type="PANTHER" id="PTHR33798:SF5">
    <property type="entry name" value="FLAVIN REDUCTASE LIKE DOMAIN-CONTAINING PROTEIN"/>
    <property type="match status" value="1"/>
</dbReference>
<name>E6VNT3_RHOPX</name>
<dbReference type="InterPro" id="IPR002563">
    <property type="entry name" value="Flavin_Rdtase-like_dom"/>
</dbReference>
<organism evidence="6 7">
    <name type="scientific">Rhodopseudomonas palustris (strain DX-1)</name>
    <dbReference type="NCBI Taxonomy" id="652103"/>
    <lineage>
        <taxon>Bacteria</taxon>
        <taxon>Pseudomonadati</taxon>
        <taxon>Pseudomonadota</taxon>
        <taxon>Alphaproteobacteria</taxon>
        <taxon>Hyphomicrobiales</taxon>
        <taxon>Nitrobacteraceae</taxon>
        <taxon>Rhodopseudomonas</taxon>
    </lineage>
</organism>
<feature type="domain" description="Flavin reductase like" evidence="5">
    <location>
        <begin position="50"/>
        <end position="201"/>
    </location>
</feature>
<dbReference type="PANTHER" id="PTHR33798">
    <property type="entry name" value="FLAVOPROTEIN OXYGENASE"/>
    <property type="match status" value="1"/>
</dbReference>
<dbReference type="Pfam" id="PF01613">
    <property type="entry name" value="Flavin_Reduct"/>
    <property type="match status" value="1"/>
</dbReference>
<evidence type="ECO:0000256" key="2">
    <source>
        <dbReference type="ARBA" id="ARBA00022630"/>
    </source>
</evidence>
<evidence type="ECO:0000313" key="7">
    <source>
        <dbReference type="Proteomes" id="UP000001402"/>
    </source>
</evidence>
<protein>
    <submittedName>
        <fullName evidence="6">Flavin reductase domain protein FMN-binding protein</fullName>
    </submittedName>
</protein>
<comment type="cofactor">
    <cofactor evidence="1">
        <name>FMN</name>
        <dbReference type="ChEBI" id="CHEBI:58210"/>
    </cofactor>
</comment>
<dbReference type="SMART" id="SM00903">
    <property type="entry name" value="Flavin_Reduct"/>
    <property type="match status" value="1"/>
</dbReference>
<keyword evidence="3" id="KW-0288">FMN</keyword>